<dbReference type="AlphaFoldDB" id="A0A367Z8L0"/>
<evidence type="ECO:0008006" key="4">
    <source>
        <dbReference type="Google" id="ProtNLM"/>
    </source>
</evidence>
<name>A0A367Z8L0_9BACT</name>
<evidence type="ECO:0000313" key="3">
    <source>
        <dbReference type="Proteomes" id="UP000252355"/>
    </source>
</evidence>
<organism evidence="2 3">
    <name type="scientific">Candidatus Ozemobacter sibiricus</name>
    <dbReference type="NCBI Taxonomy" id="2268124"/>
    <lineage>
        <taxon>Bacteria</taxon>
        <taxon>Candidatus Ozemobacteria</taxon>
        <taxon>Candidatus Ozemobacterales</taxon>
        <taxon>Candidatus Ozemobacteraceae</taxon>
        <taxon>Candidatus Ozemobacter</taxon>
    </lineage>
</organism>
<reference evidence="2 3" key="1">
    <citation type="submission" date="2018-05" db="EMBL/GenBank/DDBJ databases">
        <title>A metagenomic window into the 2 km-deep terrestrial subsurface aquifer revealed taxonomically and functionally diverse microbial community comprising novel uncultured bacterial lineages.</title>
        <authorList>
            <person name="Kadnikov V.V."/>
            <person name="Mardanov A.V."/>
            <person name="Beletsky A.V."/>
            <person name="Banks D."/>
            <person name="Pimenov N.V."/>
            <person name="Frank Y.A."/>
            <person name="Karnachuk O.V."/>
            <person name="Ravin N.V."/>
        </authorList>
    </citation>
    <scope>NUCLEOTIDE SEQUENCE [LARGE SCALE GENOMIC DNA]</scope>
    <source>
        <strain evidence="2">BY5</strain>
    </source>
</reference>
<evidence type="ECO:0000313" key="2">
    <source>
        <dbReference type="EMBL" id="RCK74448.1"/>
    </source>
</evidence>
<dbReference type="Proteomes" id="UP000252355">
    <property type="component" value="Unassembled WGS sequence"/>
</dbReference>
<dbReference type="CDD" id="cd00198">
    <property type="entry name" value="vWFA"/>
    <property type="match status" value="1"/>
</dbReference>
<dbReference type="Gene3D" id="3.40.50.410">
    <property type="entry name" value="von Willebrand factor, type A domain"/>
    <property type="match status" value="1"/>
</dbReference>
<feature type="region of interest" description="Disordered" evidence="1">
    <location>
        <begin position="439"/>
        <end position="463"/>
    </location>
</feature>
<dbReference type="SUPFAM" id="SSF53300">
    <property type="entry name" value="vWA-like"/>
    <property type="match status" value="1"/>
</dbReference>
<feature type="region of interest" description="Disordered" evidence="1">
    <location>
        <begin position="54"/>
        <end position="91"/>
    </location>
</feature>
<accession>A0A367Z8L0</accession>
<gene>
    <name evidence="2" type="ORF">OZSIB_1064</name>
</gene>
<sequence>MAFSPLARLDEKTGLLGCLDAFGVRLGDLRPGQVPMFLAARRLAELVRGLGVKAAGQPTHGPAPMRPTPQSAAEASERGGGGPSQTVGRMPTDDMHLGFLHDTEELPAIFPDQWLMEEVAPDWFYSKLAAHDLRLPLWEQEIMNGRGAAGLTADDLMPGHGRDDRDALRRPHAYLLLDVSGSMVDGDRRGTVARGLALAFVHEGWRQGARLLLRPFASTVGDLLSGSSAAPFHRIVRRIIALENAGETGLQGALEQAVADIRAGGRGARADIMLITDGVSRLGRNPLEGERLHCFVLGADQWCDGPVEHDAIRKLQEWSTTWHRLRTERFPSLITPTAGDLAELQQIFTPLSPANLAVPGLEAVGDLAAAIDNALYLDELYQAGRSEHDPEFSSLRRHLKALRRAVREAGAGSLPRAARAKWQEALGILALGGGCGDEERPPGLPLGPARALGPEGAPEPDPGEATVAISWAGVGRSRWGRGLTFAELVRALWRSMRRWVARLLPGGAVVASRSTMSDGALAGKEIESSGDFSKTKGLTSQAAMNTMSSNARLW</sequence>
<dbReference type="InterPro" id="IPR036465">
    <property type="entry name" value="vWFA_dom_sf"/>
</dbReference>
<proteinExistence type="predicted"/>
<protein>
    <recommendedName>
        <fullName evidence="4">VWFA domain-containing protein</fullName>
    </recommendedName>
</protein>
<feature type="compositionally biased region" description="Low complexity" evidence="1">
    <location>
        <begin position="446"/>
        <end position="456"/>
    </location>
</feature>
<dbReference type="EMBL" id="QOQW01000045">
    <property type="protein sequence ID" value="RCK74448.1"/>
    <property type="molecule type" value="Genomic_DNA"/>
</dbReference>
<comment type="caution">
    <text evidence="2">The sequence shown here is derived from an EMBL/GenBank/DDBJ whole genome shotgun (WGS) entry which is preliminary data.</text>
</comment>
<evidence type="ECO:0000256" key="1">
    <source>
        <dbReference type="SAM" id="MobiDB-lite"/>
    </source>
</evidence>